<dbReference type="AlphaFoldDB" id="A0A8X6UL50"/>
<evidence type="ECO:0000259" key="1">
    <source>
        <dbReference type="Pfam" id="PF13843"/>
    </source>
</evidence>
<dbReference type="Proteomes" id="UP000887013">
    <property type="component" value="Unassembled WGS sequence"/>
</dbReference>
<proteinExistence type="predicted"/>
<accession>A0A8X6UL50</accession>
<comment type="caution">
    <text evidence="2">The sequence shown here is derived from an EMBL/GenBank/DDBJ whole genome shotgun (WGS) entry which is preliminary data.</text>
</comment>
<keyword evidence="3" id="KW-1185">Reference proteome</keyword>
<reference evidence="2" key="1">
    <citation type="submission" date="2020-08" db="EMBL/GenBank/DDBJ databases">
        <title>Multicomponent nature underlies the extraordinary mechanical properties of spider dragline silk.</title>
        <authorList>
            <person name="Kono N."/>
            <person name="Nakamura H."/>
            <person name="Mori M."/>
            <person name="Yoshida Y."/>
            <person name="Ohtoshi R."/>
            <person name="Malay A.D."/>
            <person name="Moran D.A.P."/>
            <person name="Tomita M."/>
            <person name="Numata K."/>
            <person name="Arakawa K."/>
        </authorList>
    </citation>
    <scope>NUCLEOTIDE SEQUENCE</scope>
</reference>
<gene>
    <name evidence="2" type="primary">PGBD4</name>
    <name evidence="2" type="ORF">NPIL_491261</name>
</gene>
<organism evidence="2 3">
    <name type="scientific">Nephila pilipes</name>
    <name type="common">Giant wood spider</name>
    <name type="synonym">Nephila maculata</name>
    <dbReference type="NCBI Taxonomy" id="299642"/>
    <lineage>
        <taxon>Eukaryota</taxon>
        <taxon>Metazoa</taxon>
        <taxon>Ecdysozoa</taxon>
        <taxon>Arthropoda</taxon>
        <taxon>Chelicerata</taxon>
        <taxon>Arachnida</taxon>
        <taxon>Araneae</taxon>
        <taxon>Araneomorphae</taxon>
        <taxon>Entelegynae</taxon>
        <taxon>Araneoidea</taxon>
        <taxon>Nephilidae</taxon>
        <taxon>Nephila</taxon>
    </lineage>
</organism>
<evidence type="ECO:0000313" key="3">
    <source>
        <dbReference type="Proteomes" id="UP000887013"/>
    </source>
</evidence>
<dbReference type="InterPro" id="IPR029526">
    <property type="entry name" value="PGBD"/>
</dbReference>
<protein>
    <submittedName>
        <fullName evidence="2">PiggyBac transposable element-derived protein 4</fullName>
    </submittedName>
</protein>
<feature type="domain" description="PiggyBac transposable element-derived protein" evidence="1">
    <location>
        <begin position="1"/>
        <end position="88"/>
    </location>
</feature>
<dbReference type="OrthoDB" id="6433549at2759"/>
<sequence>MSEKCFVVLLQCLRCDEPNTRERLRENPLTLISEIFENMIINSQSAYSIGTSACVHQMLVSFRERSKFKMYMPSNPSKYGLKIMALINAGNN</sequence>
<name>A0A8X6UL50_NEPPI</name>
<dbReference type="EMBL" id="BMAW01086307">
    <property type="protein sequence ID" value="GFU46839.1"/>
    <property type="molecule type" value="Genomic_DNA"/>
</dbReference>
<evidence type="ECO:0000313" key="2">
    <source>
        <dbReference type="EMBL" id="GFU46839.1"/>
    </source>
</evidence>
<dbReference type="Pfam" id="PF13843">
    <property type="entry name" value="DDE_Tnp_1_7"/>
    <property type="match status" value="1"/>
</dbReference>